<evidence type="ECO:0008006" key="2">
    <source>
        <dbReference type="Google" id="ProtNLM"/>
    </source>
</evidence>
<dbReference type="EMBL" id="FLUQ01000001">
    <property type="protein sequence ID" value="SBV99079.1"/>
    <property type="molecule type" value="Genomic_DNA"/>
</dbReference>
<evidence type="ECO:0000313" key="1">
    <source>
        <dbReference type="EMBL" id="SBV99079.1"/>
    </source>
</evidence>
<gene>
    <name evidence="1" type="ORF">KL86DPRO_11508</name>
</gene>
<protein>
    <recommendedName>
        <fullName evidence="2">Major capsid protein</fullName>
    </recommendedName>
</protein>
<sequence>MADVSTTFITQYEGEVHVQYQEGGSRLRNTVRVKSGVVGSTTKFMKIGKGVATQKTRGGMVTPMNVDHSQVEAILQDWYAPDYVDKLDEFKIQHDERRALAQAGGYAVGRKIDEIIIAAALKALPASQILGTGAAVLTLDNCLEAFAQLNEATVPDDGNRFAIVGPQQWNALLKIEQFANADYVGDGDFAWLKGTESKRWLNTVWMMHTGLEKTGTGATAATKCLMYHRSAVGLAENGNGVKSEINYVPEKAAYLCNNMIAAGAVAIDQDGIVCLHVKNK</sequence>
<dbReference type="InterPro" id="IPR045565">
    <property type="entry name" value="Phage_capsid_2"/>
</dbReference>
<dbReference type="AlphaFoldDB" id="A0A212JHZ5"/>
<dbReference type="Pfam" id="PF19821">
    <property type="entry name" value="Phage_capsid_2"/>
    <property type="match status" value="1"/>
</dbReference>
<name>A0A212JHZ5_9DELT</name>
<organism evidence="1">
    <name type="scientific">uncultured delta proteobacterium</name>
    <dbReference type="NCBI Taxonomy" id="34034"/>
    <lineage>
        <taxon>Bacteria</taxon>
        <taxon>Deltaproteobacteria</taxon>
        <taxon>environmental samples</taxon>
    </lineage>
</organism>
<reference evidence="1" key="1">
    <citation type="submission" date="2016-04" db="EMBL/GenBank/DDBJ databases">
        <authorList>
            <person name="Evans L.H."/>
            <person name="Alamgir A."/>
            <person name="Owens N."/>
            <person name="Weber N.D."/>
            <person name="Virtaneva K."/>
            <person name="Barbian K."/>
            <person name="Babar A."/>
            <person name="Rosenke K."/>
        </authorList>
    </citation>
    <scope>NUCLEOTIDE SEQUENCE</scope>
    <source>
        <strain evidence="1">86</strain>
    </source>
</reference>
<proteinExistence type="predicted"/>
<accession>A0A212JHZ5</accession>